<evidence type="ECO:0000259" key="2">
    <source>
        <dbReference type="PROSITE" id="PS50937"/>
    </source>
</evidence>
<dbReference type="PROSITE" id="PS50937">
    <property type="entry name" value="HTH_MERR_2"/>
    <property type="match status" value="1"/>
</dbReference>
<organism evidence="3 4">
    <name type="scientific">Aquipseudomonas campi</name>
    <dbReference type="NCBI Taxonomy" id="2731681"/>
    <lineage>
        <taxon>Bacteria</taxon>
        <taxon>Pseudomonadati</taxon>
        <taxon>Pseudomonadota</taxon>
        <taxon>Gammaproteobacteria</taxon>
        <taxon>Pseudomonadales</taxon>
        <taxon>Pseudomonadaceae</taxon>
        <taxon>Aquipseudomonas</taxon>
    </lineage>
</organism>
<keyword evidence="4" id="KW-1185">Reference proteome</keyword>
<dbReference type="PANTHER" id="PTHR30204">
    <property type="entry name" value="REDOX-CYCLING DRUG-SENSING TRANSCRIPTIONAL ACTIVATOR SOXR"/>
    <property type="match status" value="1"/>
</dbReference>
<feature type="domain" description="HTH merR-type" evidence="2">
    <location>
        <begin position="1"/>
        <end position="68"/>
    </location>
</feature>
<name>A0A6M8FP41_9GAMM</name>
<dbReference type="SUPFAM" id="SSF46955">
    <property type="entry name" value="Putative DNA-binding domain"/>
    <property type="match status" value="1"/>
</dbReference>
<keyword evidence="1" id="KW-0238">DNA-binding</keyword>
<evidence type="ECO:0000313" key="3">
    <source>
        <dbReference type="EMBL" id="QKE61896.1"/>
    </source>
</evidence>
<dbReference type="GO" id="GO:0003700">
    <property type="term" value="F:DNA-binding transcription factor activity"/>
    <property type="evidence" value="ECO:0007669"/>
    <property type="project" value="InterPro"/>
</dbReference>
<dbReference type="KEGG" id="pcam:HNE05_00450"/>
<dbReference type="Pfam" id="PF13411">
    <property type="entry name" value="MerR_1"/>
    <property type="match status" value="1"/>
</dbReference>
<dbReference type="Gene3D" id="1.10.1660.10">
    <property type="match status" value="1"/>
</dbReference>
<dbReference type="PROSITE" id="PS00552">
    <property type="entry name" value="HTH_MERR_1"/>
    <property type="match status" value="1"/>
</dbReference>
<evidence type="ECO:0000313" key="4">
    <source>
        <dbReference type="Proteomes" id="UP000501379"/>
    </source>
</evidence>
<dbReference type="RefSeq" id="WP_173203125.1">
    <property type="nucleotide sequence ID" value="NZ_CP053697.2"/>
</dbReference>
<dbReference type="PANTHER" id="PTHR30204:SF93">
    <property type="entry name" value="HTH MERR-TYPE DOMAIN-CONTAINING PROTEIN"/>
    <property type="match status" value="1"/>
</dbReference>
<dbReference type="Proteomes" id="UP000501379">
    <property type="component" value="Chromosome"/>
</dbReference>
<dbReference type="AlphaFoldDB" id="A0A6M8FP41"/>
<sequence length="126" mass="14083">MYIGRIAALTGCTPKAIRLYESLGLLPEPSRRGTYRFYTPHHVDIVRIIRVAQSAGFKLSELGTVTEEKNRQNRFPLELANAGIEAKRLQVQAQIEALKALDGRLIELKRDINVLFAQPPQPACAT</sequence>
<dbReference type="SMART" id="SM00422">
    <property type="entry name" value="HTH_MERR"/>
    <property type="match status" value="1"/>
</dbReference>
<dbReference type="GO" id="GO:0003677">
    <property type="term" value="F:DNA binding"/>
    <property type="evidence" value="ECO:0007669"/>
    <property type="project" value="UniProtKB-KW"/>
</dbReference>
<dbReference type="InterPro" id="IPR009061">
    <property type="entry name" value="DNA-bd_dom_put_sf"/>
</dbReference>
<protein>
    <submittedName>
        <fullName evidence="3">MerR family transcriptional regulator</fullName>
    </submittedName>
</protein>
<gene>
    <name evidence="3" type="ORF">HNE05_00450</name>
</gene>
<reference evidence="3" key="1">
    <citation type="submission" date="2020-07" db="EMBL/GenBank/DDBJ databases">
        <title>Nitrate ammonifying Pseudomonas campi sp. nov. isolated from German agricultural grassland.</title>
        <authorList>
            <person name="Timsy T."/>
            <person name="Ulrich A."/>
            <person name="Spanner T."/>
            <person name="Foesel B."/>
            <person name="Kolb S."/>
            <person name="Horn M.A."/>
            <person name="Behrendt U."/>
        </authorList>
    </citation>
    <scope>NUCLEOTIDE SEQUENCE</scope>
    <source>
        <strain evidence="3">S1-A32-2</strain>
    </source>
</reference>
<dbReference type="EMBL" id="CP053697">
    <property type="protein sequence ID" value="QKE61896.1"/>
    <property type="molecule type" value="Genomic_DNA"/>
</dbReference>
<dbReference type="InterPro" id="IPR000551">
    <property type="entry name" value="MerR-type_HTH_dom"/>
</dbReference>
<accession>A0A6M8FP41</accession>
<evidence type="ECO:0000256" key="1">
    <source>
        <dbReference type="ARBA" id="ARBA00023125"/>
    </source>
</evidence>
<dbReference type="InterPro" id="IPR047057">
    <property type="entry name" value="MerR_fam"/>
</dbReference>
<proteinExistence type="predicted"/>